<dbReference type="InterPro" id="IPR010982">
    <property type="entry name" value="Lambda_DNA-bd_dom_sf"/>
</dbReference>
<dbReference type="InterPro" id="IPR001387">
    <property type="entry name" value="Cro/C1-type_HTH"/>
</dbReference>
<dbReference type="Gene3D" id="1.10.260.40">
    <property type="entry name" value="lambda repressor-like DNA-binding domains"/>
    <property type="match status" value="1"/>
</dbReference>
<name>A0ABY5PAG9_9LACT</name>
<reference evidence="2 3" key="1">
    <citation type="submission" date="2022-08" db="EMBL/GenBank/DDBJ databases">
        <title>Aerococcaceae sp. nov isolated from spoiled eye mask.</title>
        <authorList>
            <person name="Zhou G."/>
            <person name="Xie X.-B."/>
            <person name="Shi Q.-S."/>
            <person name="Wang Y.-S."/>
            <person name="Wen X."/>
            <person name="Peng H."/>
            <person name="Yang X.-J."/>
            <person name="Tao H.-B."/>
            <person name="Huang X.-M."/>
        </authorList>
    </citation>
    <scope>NUCLEOTIDE SEQUENCE [LARGE SCALE GENOMIC DNA]</scope>
    <source>
        <strain evidence="3">DM20194951</strain>
    </source>
</reference>
<dbReference type="SUPFAM" id="SSF47413">
    <property type="entry name" value="lambda repressor-like DNA-binding domains"/>
    <property type="match status" value="1"/>
</dbReference>
<feature type="domain" description="HTH cro/C1-type" evidence="1">
    <location>
        <begin position="1"/>
        <end position="46"/>
    </location>
</feature>
<dbReference type="Proteomes" id="UP001315967">
    <property type="component" value="Chromosome"/>
</dbReference>
<accession>A0ABY5PAG9</accession>
<dbReference type="EMBL" id="CP102453">
    <property type="protein sequence ID" value="UUX35460.1"/>
    <property type="molecule type" value="Genomic_DNA"/>
</dbReference>
<protein>
    <recommendedName>
        <fullName evidence="1">HTH cro/C1-type domain-containing protein</fullName>
    </recommendedName>
</protein>
<evidence type="ECO:0000313" key="3">
    <source>
        <dbReference type="Proteomes" id="UP001315967"/>
    </source>
</evidence>
<dbReference type="PROSITE" id="PS50943">
    <property type="entry name" value="HTH_CROC1"/>
    <property type="match status" value="1"/>
</dbReference>
<keyword evidence="3" id="KW-1185">Reference proteome</keyword>
<evidence type="ECO:0000259" key="1">
    <source>
        <dbReference type="PROSITE" id="PS50943"/>
    </source>
</evidence>
<evidence type="ECO:0000313" key="2">
    <source>
        <dbReference type="EMBL" id="UUX35460.1"/>
    </source>
</evidence>
<proteinExistence type="predicted"/>
<gene>
    <name evidence="2" type="ORF">NRE15_04420</name>
</gene>
<organism evidence="2 3">
    <name type="scientific">Fundicoccus culcitae</name>
    <dbReference type="NCBI Taxonomy" id="2969821"/>
    <lineage>
        <taxon>Bacteria</taxon>
        <taxon>Bacillati</taxon>
        <taxon>Bacillota</taxon>
        <taxon>Bacilli</taxon>
        <taxon>Lactobacillales</taxon>
        <taxon>Aerococcaceae</taxon>
        <taxon>Fundicoccus</taxon>
    </lineage>
</organism>
<sequence>MTQEELAERLKVNVNFIKRAEEDKAIPSKFFVHYLASLIEEDYETVLNRLYEVK</sequence>